<evidence type="ECO:0000313" key="1">
    <source>
        <dbReference type="EMBL" id="AEW06517.1"/>
    </source>
</evidence>
<sequence>MALWYAFWVRGLKDVRIREILKAHLEGWQSRWAGLVSADPNSAAATFWMAVALGLPILTATGLQGSEAALAYGLRHVGEETS</sequence>
<keyword evidence="2" id="KW-1185">Reference proteome</keyword>
<dbReference type="KEGG" id="sap:Sulac_3060"/>
<accession>G8U0X2</accession>
<evidence type="ECO:0000313" key="2">
    <source>
        <dbReference type="Proteomes" id="UP000005439"/>
    </source>
</evidence>
<dbReference type="HOGENOM" id="CLU_2557013_0_0_9"/>
<dbReference type="Proteomes" id="UP000005439">
    <property type="component" value="Chromosome"/>
</dbReference>
<name>G8U0X2_SULAD</name>
<reference evidence="1 2" key="2">
    <citation type="journal article" date="2012" name="Stand. Genomic Sci.">
        <title>Complete genome sequence of the moderately thermophilic mineral-sulfide-oxidizing firmicute Sulfobacillus acidophilus type strain (NAL(T)).</title>
        <authorList>
            <person name="Anderson I."/>
            <person name="Chertkov O."/>
            <person name="Chen A."/>
            <person name="Saunders E."/>
            <person name="Lapidus A."/>
            <person name="Nolan M."/>
            <person name="Lucas S."/>
            <person name="Hammon N."/>
            <person name="Deshpande S."/>
            <person name="Cheng J.F."/>
            <person name="Han C."/>
            <person name="Tapia R."/>
            <person name="Goodwin L.A."/>
            <person name="Pitluck S."/>
            <person name="Liolios K."/>
            <person name="Pagani I."/>
            <person name="Ivanova N."/>
            <person name="Mikhailova N."/>
            <person name="Pati A."/>
            <person name="Palaniappan K."/>
            <person name="Land M."/>
            <person name="Pan C."/>
            <person name="Rohde M."/>
            <person name="Pukall R."/>
            <person name="Goker M."/>
            <person name="Detter J.C."/>
            <person name="Woyke T."/>
            <person name="Bristow J."/>
            <person name="Eisen J.A."/>
            <person name="Markowitz V."/>
            <person name="Hugenholtz P."/>
            <person name="Kyrpides N.C."/>
            <person name="Klenk H.P."/>
            <person name="Mavromatis K."/>
        </authorList>
    </citation>
    <scope>NUCLEOTIDE SEQUENCE [LARGE SCALE GENOMIC DNA]</scope>
    <source>
        <strain evidence="2">ATCC 700253 / DSM 10332 / NAL</strain>
    </source>
</reference>
<dbReference type="PATRIC" id="fig|679936.5.peg.3158"/>
<dbReference type="EMBL" id="CP003179">
    <property type="protein sequence ID" value="AEW06517.1"/>
    <property type="molecule type" value="Genomic_DNA"/>
</dbReference>
<proteinExistence type="predicted"/>
<dbReference type="AlphaFoldDB" id="G8U0X2"/>
<protein>
    <submittedName>
        <fullName evidence="1">Uncharacterized protein</fullName>
    </submittedName>
</protein>
<gene>
    <name evidence="1" type="ordered locus">Sulac_3060</name>
</gene>
<reference evidence="2" key="1">
    <citation type="submission" date="2011-12" db="EMBL/GenBank/DDBJ databases">
        <title>The complete genome of chromosome of Sulfobacillus acidophilus DSM 10332.</title>
        <authorList>
            <person name="Lucas S."/>
            <person name="Han J."/>
            <person name="Lapidus A."/>
            <person name="Bruce D."/>
            <person name="Goodwin L."/>
            <person name="Pitluck S."/>
            <person name="Peters L."/>
            <person name="Kyrpides N."/>
            <person name="Mavromatis K."/>
            <person name="Ivanova N."/>
            <person name="Mikhailova N."/>
            <person name="Chertkov O."/>
            <person name="Saunders E."/>
            <person name="Detter J.C."/>
            <person name="Tapia R."/>
            <person name="Han C."/>
            <person name="Land M."/>
            <person name="Hauser L."/>
            <person name="Markowitz V."/>
            <person name="Cheng J.-F."/>
            <person name="Hugenholtz P."/>
            <person name="Woyke T."/>
            <person name="Wu D."/>
            <person name="Pukall R."/>
            <person name="Gehrich-Schroeter G."/>
            <person name="Schneider S."/>
            <person name="Klenk H.-P."/>
            <person name="Eisen J.A."/>
        </authorList>
    </citation>
    <scope>NUCLEOTIDE SEQUENCE [LARGE SCALE GENOMIC DNA]</scope>
    <source>
        <strain evidence="2">ATCC 700253 / DSM 10332 / NAL</strain>
    </source>
</reference>
<organism evidence="1 2">
    <name type="scientific">Sulfobacillus acidophilus (strain ATCC 700253 / DSM 10332 / NAL)</name>
    <dbReference type="NCBI Taxonomy" id="679936"/>
    <lineage>
        <taxon>Bacteria</taxon>
        <taxon>Bacillati</taxon>
        <taxon>Bacillota</taxon>
        <taxon>Clostridia</taxon>
        <taxon>Eubacteriales</taxon>
        <taxon>Clostridiales Family XVII. Incertae Sedis</taxon>
        <taxon>Sulfobacillus</taxon>
    </lineage>
</organism>